<sequence length="151" mass="16729">MAQSLVTLTQDAGSNDNSMSTKEFLHFEKTCEAYKDSDEEIKMIFNEIKKLSAANKSEKVLSEDIDDVGLILKRAEEMAQETENLLKSSPVAAALNAGSPNKSESGAIPQIKVTKPHETDEDKDHKDNNTKVRCSFFLTYIVGFLMIGNQP</sequence>
<dbReference type="Proteomes" id="UP000249218">
    <property type="component" value="Unassembled WGS sequence"/>
</dbReference>
<dbReference type="AlphaFoldDB" id="A0A2W1BW96"/>
<evidence type="ECO:0000313" key="2">
    <source>
        <dbReference type="EMBL" id="PZC76023.1"/>
    </source>
</evidence>
<name>A0A2W1BW96_HELAM</name>
<reference evidence="2 3" key="1">
    <citation type="journal article" date="2017" name="BMC Biol.">
        <title>Genomic innovations, transcriptional plasticity and gene loss underlying the evolution and divergence of two highly polyphagous and invasive Helicoverpa pest species.</title>
        <authorList>
            <person name="Pearce S.L."/>
            <person name="Clarke D.F."/>
            <person name="East P.D."/>
            <person name="Elfekih S."/>
            <person name="Gordon K.H."/>
            <person name="Jermiin L.S."/>
            <person name="McGaughran A."/>
            <person name="Oakeshott J.G."/>
            <person name="Papanikolaou A."/>
            <person name="Perera O.P."/>
            <person name="Rane R.V."/>
            <person name="Richards S."/>
            <person name="Tay W.T."/>
            <person name="Walsh T.K."/>
            <person name="Anderson A."/>
            <person name="Anderson C.J."/>
            <person name="Asgari S."/>
            <person name="Board P.G."/>
            <person name="Bretschneider A."/>
            <person name="Campbell P.M."/>
            <person name="Chertemps T."/>
            <person name="Christeller J.T."/>
            <person name="Coppin C.W."/>
            <person name="Downes S.J."/>
            <person name="Duan G."/>
            <person name="Farnsworth C.A."/>
            <person name="Good R.T."/>
            <person name="Han L.B."/>
            <person name="Han Y.C."/>
            <person name="Hatje K."/>
            <person name="Horne I."/>
            <person name="Huang Y.P."/>
            <person name="Hughes D.S."/>
            <person name="Jacquin-Joly E."/>
            <person name="James W."/>
            <person name="Jhangiani S."/>
            <person name="Kollmar M."/>
            <person name="Kuwar S.S."/>
            <person name="Li S."/>
            <person name="Liu N.Y."/>
            <person name="Maibeche M.T."/>
            <person name="Miller J.R."/>
            <person name="Montagne N."/>
            <person name="Perry T."/>
            <person name="Qu J."/>
            <person name="Song S.V."/>
            <person name="Sutton G.G."/>
            <person name="Vogel H."/>
            <person name="Walenz B.P."/>
            <person name="Xu W."/>
            <person name="Zhang H.J."/>
            <person name="Zou Z."/>
            <person name="Batterham P."/>
            <person name="Edwards O.R."/>
            <person name="Feyereisen R."/>
            <person name="Gibbs R.A."/>
            <person name="Heckel D.G."/>
            <person name="McGrath A."/>
            <person name="Robin C."/>
            <person name="Scherer S.E."/>
            <person name="Worley K.C."/>
            <person name="Wu Y.D."/>
        </authorList>
    </citation>
    <scope>NUCLEOTIDE SEQUENCE [LARGE SCALE GENOMIC DNA]</scope>
    <source>
        <strain evidence="2">Harm_GR_Male_#8</strain>
        <tissue evidence="2">Whole organism</tissue>
    </source>
</reference>
<organism evidence="2 3">
    <name type="scientific">Helicoverpa armigera</name>
    <name type="common">Cotton bollworm</name>
    <name type="synonym">Heliothis armigera</name>
    <dbReference type="NCBI Taxonomy" id="29058"/>
    <lineage>
        <taxon>Eukaryota</taxon>
        <taxon>Metazoa</taxon>
        <taxon>Ecdysozoa</taxon>
        <taxon>Arthropoda</taxon>
        <taxon>Hexapoda</taxon>
        <taxon>Insecta</taxon>
        <taxon>Pterygota</taxon>
        <taxon>Neoptera</taxon>
        <taxon>Endopterygota</taxon>
        <taxon>Lepidoptera</taxon>
        <taxon>Glossata</taxon>
        <taxon>Ditrysia</taxon>
        <taxon>Noctuoidea</taxon>
        <taxon>Noctuidae</taxon>
        <taxon>Heliothinae</taxon>
        <taxon>Helicoverpa</taxon>
    </lineage>
</organism>
<protein>
    <submittedName>
        <fullName evidence="2">Uncharacterized protein</fullName>
    </submittedName>
</protein>
<accession>A0A2W1BW96</accession>
<evidence type="ECO:0000313" key="3">
    <source>
        <dbReference type="Proteomes" id="UP000249218"/>
    </source>
</evidence>
<dbReference type="OrthoDB" id="2157184at2759"/>
<feature type="region of interest" description="Disordered" evidence="1">
    <location>
        <begin position="95"/>
        <end position="128"/>
    </location>
</feature>
<feature type="compositionally biased region" description="Basic and acidic residues" evidence="1">
    <location>
        <begin position="115"/>
        <end position="128"/>
    </location>
</feature>
<evidence type="ECO:0000256" key="1">
    <source>
        <dbReference type="SAM" id="MobiDB-lite"/>
    </source>
</evidence>
<dbReference type="EMBL" id="KZ149972">
    <property type="protein sequence ID" value="PZC76023.1"/>
    <property type="molecule type" value="Genomic_DNA"/>
</dbReference>
<gene>
    <name evidence="2" type="primary">HaOG205225</name>
    <name evidence="2" type="ORF">B5X24_HaOG205225</name>
</gene>
<keyword evidence="3" id="KW-1185">Reference proteome</keyword>
<proteinExistence type="predicted"/>